<evidence type="ECO:0000259" key="14">
    <source>
        <dbReference type="Pfam" id="PF07715"/>
    </source>
</evidence>
<dbReference type="Gene3D" id="2.170.130.10">
    <property type="entry name" value="TonB-dependent receptor, plug domain"/>
    <property type="match status" value="1"/>
</dbReference>
<organism evidence="15 16">
    <name type="scientific">Sabulicella glaciei</name>
    <dbReference type="NCBI Taxonomy" id="2984948"/>
    <lineage>
        <taxon>Bacteria</taxon>
        <taxon>Pseudomonadati</taxon>
        <taxon>Pseudomonadota</taxon>
        <taxon>Alphaproteobacteria</taxon>
        <taxon>Acetobacterales</taxon>
        <taxon>Acetobacteraceae</taxon>
        <taxon>Sabulicella</taxon>
    </lineage>
</organism>
<dbReference type="PANTHER" id="PTHR30069">
    <property type="entry name" value="TONB-DEPENDENT OUTER MEMBRANE RECEPTOR"/>
    <property type="match status" value="1"/>
</dbReference>
<evidence type="ECO:0000313" key="15">
    <source>
        <dbReference type="EMBL" id="MCW8087121.1"/>
    </source>
</evidence>
<dbReference type="PANTHER" id="PTHR30069:SF28">
    <property type="entry name" value="TONB-DEPENDENT RECEPTOR YNCD-RELATED"/>
    <property type="match status" value="1"/>
</dbReference>
<name>A0ABT3NYB5_9PROT</name>
<feature type="short sequence motif" description="TonB C-terminal box" evidence="10">
    <location>
        <begin position="661"/>
        <end position="678"/>
    </location>
</feature>
<dbReference type="Gene3D" id="2.40.170.20">
    <property type="entry name" value="TonB-dependent receptor, beta-barrel domain"/>
    <property type="match status" value="1"/>
</dbReference>
<keyword evidence="7 9" id="KW-0472">Membrane</keyword>
<keyword evidence="16" id="KW-1185">Reference proteome</keyword>
<dbReference type="InterPro" id="IPR010917">
    <property type="entry name" value="TonB_rcpt_CS"/>
</dbReference>
<dbReference type="InterPro" id="IPR039426">
    <property type="entry name" value="TonB-dep_rcpt-like"/>
</dbReference>
<evidence type="ECO:0000256" key="1">
    <source>
        <dbReference type="ARBA" id="ARBA00004571"/>
    </source>
</evidence>
<dbReference type="RefSeq" id="WP_301591277.1">
    <property type="nucleotide sequence ID" value="NZ_JAPFQI010000014.1"/>
</dbReference>
<evidence type="ECO:0000256" key="11">
    <source>
        <dbReference type="RuleBase" id="RU003357"/>
    </source>
</evidence>
<dbReference type="InterPro" id="IPR037066">
    <property type="entry name" value="Plug_dom_sf"/>
</dbReference>
<keyword evidence="6 11" id="KW-0798">TonB box</keyword>
<keyword evidence="15" id="KW-0675">Receptor</keyword>
<dbReference type="Pfam" id="PF07715">
    <property type="entry name" value="Plug"/>
    <property type="match status" value="1"/>
</dbReference>
<protein>
    <submittedName>
        <fullName evidence="15">TonB-dependent receptor</fullName>
    </submittedName>
</protein>
<evidence type="ECO:0000256" key="8">
    <source>
        <dbReference type="ARBA" id="ARBA00023237"/>
    </source>
</evidence>
<evidence type="ECO:0000259" key="13">
    <source>
        <dbReference type="Pfam" id="PF00593"/>
    </source>
</evidence>
<comment type="subcellular location">
    <subcellularLocation>
        <location evidence="1 9">Cell outer membrane</location>
        <topology evidence="1 9">Multi-pass membrane protein</topology>
    </subcellularLocation>
</comment>
<evidence type="ECO:0000256" key="3">
    <source>
        <dbReference type="ARBA" id="ARBA00022452"/>
    </source>
</evidence>
<keyword evidence="3 9" id="KW-1134">Transmembrane beta strand</keyword>
<keyword evidence="5 12" id="KW-0732">Signal</keyword>
<evidence type="ECO:0000313" key="16">
    <source>
        <dbReference type="Proteomes" id="UP001526430"/>
    </source>
</evidence>
<dbReference type="InterPro" id="IPR012910">
    <property type="entry name" value="Plug_dom"/>
</dbReference>
<evidence type="ECO:0000256" key="7">
    <source>
        <dbReference type="ARBA" id="ARBA00023136"/>
    </source>
</evidence>
<evidence type="ECO:0000256" key="2">
    <source>
        <dbReference type="ARBA" id="ARBA00022448"/>
    </source>
</evidence>
<feature type="chain" id="PRO_5046625479" evidence="12">
    <location>
        <begin position="20"/>
        <end position="678"/>
    </location>
</feature>
<evidence type="ECO:0000256" key="12">
    <source>
        <dbReference type="SAM" id="SignalP"/>
    </source>
</evidence>
<feature type="signal peptide" evidence="12">
    <location>
        <begin position="1"/>
        <end position="19"/>
    </location>
</feature>
<dbReference type="EMBL" id="JAPFQI010000014">
    <property type="protein sequence ID" value="MCW8087121.1"/>
    <property type="molecule type" value="Genomic_DNA"/>
</dbReference>
<dbReference type="PROSITE" id="PS01156">
    <property type="entry name" value="TONB_DEPENDENT_REC_2"/>
    <property type="match status" value="1"/>
</dbReference>
<reference evidence="15 16" key="1">
    <citation type="submission" date="2022-10" db="EMBL/GenBank/DDBJ databases">
        <title>Roseococcus glaciei nov., sp. nov., isolated from glacier.</title>
        <authorList>
            <person name="Liu Q."/>
            <person name="Xin Y.-H."/>
        </authorList>
    </citation>
    <scope>NUCLEOTIDE SEQUENCE [LARGE SCALE GENOMIC DNA]</scope>
    <source>
        <strain evidence="15 16">MDT2-1-1</strain>
    </source>
</reference>
<evidence type="ECO:0000256" key="6">
    <source>
        <dbReference type="ARBA" id="ARBA00023077"/>
    </source>
</evidence>
<dbReference type="PROSITE" id="PS52016">
    <property type="entry name" value="TONB_DEPENDENT_REC_3"/>
    <property type="match status" value="1"/>
</dbReference>
<dbReference type="InterPro" id="IPR000531">
    <property type="entry name" value="Beta-barrel_TonB"/>
</dbReference>
<dbReference type="Pfam" id="PF00593">
    <property type="entry name" value="TonB_dep_Rec_b-barrel"/>
    <property type="match status" value="1"/>
</dbReference>
<accession>A0ABT3NYB5</accession>
<evidence type="ECO:0000256" key="9">
    <source>
        <dbReference type="PROSITE-ProRule" id="PRU01360"/>
    </source>
</evidence>
<proteinExistence type="inferred from homology"/>
<evidence type="ECO:0000256" key="5">
    <source>
        <dbReference type="ARBA" id="ARBA00022729"/>
    </source>
</evidence>
<keyword evidence="8 9" id="KW-0998">Cell outer membrane</keyword>
<feature type="domain" description="TonB-dependent receptor plug" evidence="14">
    <location>
        <begin position="48"/>
        <end position="157"/>
    </location>
</feature>
<keyword evidence="4 9" id="KW-0812">Transmembrane</keyword>
<gene>
    <name evidence="15" type="ORF">OF850_15925</name>
</gene>
<comment type="similarity">
    <text evidence="9 11">Belongs to the TonB-dependent receptor family.</text>
</comment>
<evidence type="ECO:0000256" key="4">
    <source>
        <dbReference type="ARBA" id="ARBA00022692"/>
    </source>
</evidence>
<dbReference type="SUPFAM" id="SSF56935">
    <property type="entry name" value="Porins"/>
    <property type="match status" value="1"/>
</dbReference>
<sequence>MPPLRAALPLLLLAAPAAAQHQLPETVVTGTAPRLTVPTNEEAEIRLRLSPGANTMVPASEFQERPGTTTLRDMTEWVPGVFAQPKWGEDSRLSIRGSGLARNFHLRGVRLLQDGVPVNQADGSGDFAELDPLTFQRVEVLRGGNAFALGANTLGGAINFVTPTGRDMPGGLLRFEGGSFGMLRGQVAHGASSGPVDAWVSGTMRREDGFRQHSKGDSGRMNANVAYRWSENAETRVFLAYNAIAQRIPGAVTRSEALQAPRRANATNIALDYQRNIESYRLGTRTAVRVAPGTVLEFGGSWVTRQLDHPIFQYVDNRTNDLNAFGRVTWDGTLGGFRNRLVAGVNFAAGTNDNRRFVNLAGVRGAQTFSSRDRAQTLDAYAENSFYILPRVALVAGISGGQAVRQSDNRLNPALGGSLRTGFVNPRAGLLWQATDTVQLFGNLTWATEPPTLSDLVALVPLGGFSLLKDQRAMTLEAGARGTAGPLDFEATFYRAWIRKEIQLFQGPAPGSAFAQNADRTIHQGVELAGRWTVARGVAAAGDAVSLRAAYALGDFHFDGDRRFGDNQLPGAPRHLLRAELRYRHGSGAWIAPNLEYVPEGFFVDNANTTRTNSYALVGLRAGAEFLDGRLSAFLEARNLADRRTISSASVTTRVTGNPALYEPGMGRAAYAGLRLRF</sequence>
<comment type="caution">
    <text evidence="15">The sequence shown here is derived from an EMBL/GenBank/DDBJ whole genome shotgun (WGS) entry which is preliminary data.</text>
</comment>
<dbReference type="InterPro" id="IPR036942">
    <property type="entry name" value="Beta-barrel_TonB_sf"/>
</dbReference>
<evidence type="ECO:0000256" key="10">
    <source>
        <dbReference type="PROSITE-ProRule" id="PRU10144"/>
    </source>
</evidence>
<keyword evidence="2 9" id="KW-0813">Transport</keyword>
<dbReference type="Proteomes" id="UP001526430">
    <property type="component" value="Unassembled WGS sequence"/>
</dbReference>
<feature type="domain" description="TonB-dependent receptor-like beta-barrel" evidence="13">
    <location>
        <begin position="259"/>
        <end position="640"/>
    </location>
</feature>